<protein>
    <submittedName>
        <fullName evidence="2">Uncharacterized protein</fullName>
    </submittedName>
</protein>
<dbReference type="GO" id="GO:0007166">
    <property type="term" value="P:cell surface receptor signaling pathway"/>
    <property type="evidence" value="ECO:0007669"/>
    <property type="project" value="InterPro"/>
</dbReference>
<dbReference type="AlphaFoldDB" id="A0A8H5LRC3"/>
<reference evidence="2 3" key="1">
    <citation type="journal article" date="2020" name="ISME J.">
        <title>Uncovering the hidden diversity of litter-decomposition mechanisms in mushroom-forming fungi.</title>
        <authorList>
            <person name="Floudas D."/>
            <person name="Bentzer J."/>
            <person name="Ahren D."/>
            <person name="Johansson T."/>
            <person name="Persson P."/>
            <person name="Tunlid A."/>
        </authorList>
    </citation>
    <scope>NUCLEOTIDE SEQUENCE [LARGE SCALE GENOMIC DNA]</scope>
    <source>
        <strain evidence="2 3">CBS 406.79</strain>
    </source>
</reference>
<dbReference type="Gene3D" id="1.20.930.20">
    <property type="entry name" value="Adaptor protein Cbl, N-terminal domain"/>
    <property type="match status" value="1"/>
</dbReference>
<dbReference type="InterPro" id="IPR036537">
    <property type="entry name" value="Adaptor_Cbl_N_dom_sf"/>
</dbReference>
<feature type="region of interest" description="Disordered" evidence="1">
    <location>
        <begin position="1"/>
        <end position="26"/>
    </location>
</feature>
<proteinExistence type="predicted"/>
<feature type="region of interest" description="Disordered" evidence="1">
    <location>
        <begin position="48"/>
        <end position="70"/>
    </location>
</feature>
<dbReference type="Proteomes" id="UP000518752">
    <property type="component" value="Unassembled WGS sequence"/>
</dbReference>
<evidence type="ECO:0000313" key="3">
    <source>
        <dbReference type="Proteomes" id="UP000518752"/>
    </source>
</evidence>
<feature type="compositionally biased region" description="Low complexity" evidence="1">
    <location>
        <begin position="1"/>
        <end position="17"/>
    </location>
</feature>
<evidence type="ECO:0000256" key="1">
    <source>
        <dbReference type="SAM" id="MobiDB-lite"/>
    </source>
</evidence>
<evidence type="ECO:0000313" key="2">
    <source>
        <dbReference type="EMBL" id="KAF5366668.1"/>
    </source>
</evidence>
<feature type="compositionally biased region" description="Low complexity" evidence="1">
    <location>
        <begin position="50"/>
        <end position="67"/>
    </location>
</feature>
<dbReference type="CDD" id="cd21037">
    <property type="entry name" value="MLKL_NTD"/>
    <property type="match status" value="1"/>
</dbReference>
<keyword evidence="3" id="KW-1185">Reference proteome</keyword>
<sequence length="343" mass="37981">MQHKSNSNPSSPTFTPEFSPPNPNIVLQSAYSDTEIEFLRGGIGRRWARESAPSSSRAPSTESRTSTDTALSSVSRHILFSPRSWYQLPPLQNPYAPIPKEQTFTYVNTKTRVEEALDSIAEIARLGIRVVGAIGGQIPVPGLGMIAVLLTNIWDSLDKVGSNRLACLRLAARCADFLIAVKQEVDAMNGTITVELHQPLQRLEFAFKSIRSLMIFLEKRPFWKRWINREDIQTEIERCHDLLSDCLVTFNISLLTRILNQVSVPSPEGGLFSGSEGSDNEPSGILLDTLAGDKVIGLMVFPPSPALSGDDLALINAEEIRDRLRAIQELQNKVDRAADMQDL</sequence>
<organism evidence="2 3">
    <name type="scientific">Collybiopsis confluens</name>
    <dbReference type="NCBI Taxonomy" id="2823264"/>
    <lineage>
        <taxon>Eukaryota</taxon>
        <taxon>Fungi</taxon>
        <taxon>Dikarya</taxon>
        <taxon>Basidiomycota</taxon>
        <taxon>Agaricomycotina</taxon>
        <taxon>Agaricomycetes</taxon>
        <taxon>Agaricomycetidae</taxon>
        <taxon>Agaricales</taxon>
        <taxon>Marasmiineae</taxon>
        <taxon>Omphalotaceae</taxon>
        <taxon>Collybiopsis</taxon>
    </lineage>
</organism>
<dbReference type="InterPro" id="IPR059179">
    <property type="entry name" value="MLKL-like_MCAfunc"/>
</dbReference>
<comment type="caution">
    <text evidence="2">The sequence shown here is derived from an EMBL/GenBank/DDBJ whole genome shotgun (WGS) entry which is preliminary data.</text>
</comment>
<dbReference type="OrthoDB" id="1668230at2759"/>
<accession>A0A8H5LRC3</accession>
<dbReference type="EMBL" id="JAACJN010000150">
    <property type="protein sequence ID" value="KAF5366668.1"/>
    <property type="molecule type" value="Genomic_DNA"/>
</dbReference>
<name>A0A8H5LRC3_9AGAR</name>
<gene>
    <name evidence="2" type="ORF">D9757_012757</name>
</gene>